<dbReference type="KEGG" id="mat:MARTH_orf673"/>
<gene>
    <name evidence="1" type="ordered locus">MARTH_orf673</name>
</gene>
<accession>B3PN38</accession>
<reference evidence="1 2" key="1">
    <citation type="journal article" date="2008" name="Infect. Immun.">
        <title>Genome of Mycoplasma arthritidis.</title>
        <authorList>
            <person name="Dybvig K."/>
            <person name="Zuhua C."/>
            <person name="Lao P."/>
            <person name="Jordan D.S."/>
            <person name="French C.T."/>
            <person name="Tu A.H."/>
            <person name="Loraine A.E."/>
        </authorList>
    </citation>
    <scope>NUCLEOTIDE SEQUENCE [LARGE SCALE GENOMIC DNA]</scope>
    <source>
        <strain evidence="1 2">158L3-1</strain>
    </source>
</reference>
<dbReference type="Pfam" id="PF08761">
    <property type="entry name" value="dUTPase_2"/>
    <property type="match status" value="1"/>
</dbReference>
<dbReference type="CDD" id="cd11527">
    <property type="entry name" value="NTP-PPase_dUTPase"/>
    <property type="match status" value="1"/>
</dbReference>
<protein>
    <recommendedName>
        <fullName evidence="3">dUTPase</fullName>
    </recommendedName>
</protein>
<name>B3PN38_META1</name>
<evidence type="ECO:0000313" key="1">
    <source>
        <dbReference type="EMBL" id="ACF07440.1"/>
    </source>
</evidence>
<dbReference type="RefSeq" id="WP_012498397.1">
    <property type="nucleotide sequence ID" value="NC_011025.1"/>
</dbReference>
<organism evidence="1 2">
    <name type="scientific">Metamycoplasma arthritidis (strain 158L3-1)</name>
    <name type="common">Mycoplasma arthritidis</name>
    <dbReference type="NCBI Taxonomy" id="243272"/>
    <lineage>
        <taxon>Bacteria</taxon>
        <taxon>Bacillati</taxon>
        <taxon>Mycoplasmatota</taxon>
        <taxon>Mycoplasmoidales</taxon>
        <taxon>Metamycoplasmataceae</taxon>
        <taxon>Metamycoplasma</taxon>
    </lineage>
</organism>
<evidence type="ECO:0008006" key="3">
    <source>
        <dbReference type="Google" id="ProtNLM"/>
    </source>
</evidence>
<sequence length="161" mass="19113">MNLSDIFKAQVELDERIQESANQGEFKDWELKAVIALLVELGEFANEVKLFKYWKKHKEMDREKVLEEFADGIHFLTSFSLKYKVKSTIKVTIKYQDFCQQLAYTYRLFTSLFHKKSKKLFTKAYSAYLGLGSLVNISVNDIINSYFKKNRINHRRIDENY</sequence>
<dbReference type="PIRSF" id="PIRSF030140">
    <property type="entry name" value="UCP030140"/>
    <property type="match status" value="1"/>
</dbReference>
<dbReference type="AlphaFoldDB" id="B3PN38"/>
<evidence type="ECO:0000313" key="2">
    <source>
        <dbReference type="Proteomes" id="UP000008812"/>
    </source>
</evidence>
<dbReference type="HOGENOM" id="CLU_105318_1_0_14"/>
<keyword evidence="2" id="KW-1185">Reference proteome</keyword>
<dbReference type="Gene3D" id="1.10.4010.10">
    <property type="entry name" value="Type II deoxyuridine triphosphatase"/>
    <property type="match status" value="1"/>
</dbReference>
<dbReference type="InterPro" id="IPR014871">
    <property type="entry name" value="dUTPase/dCTP_pyrophosphatase"/>
</dbReference>
<dbReference type="Proteomes" id="UP000008812">
    <property type="component" value="Chromosome"/>
</dbReference>
<dbReference type="EMBL" id="CP001047">
    <property type="protein sequence ID" value="ACF07440.1"/>
    <property type="molecule type" value="Genomic_DNA"/>
</dbReference>
<proteinExistence type="predicted"/>
<dbReference type="SUPFAM" id="SSF101386">
    <property type="entry name" value="all-alpha NTP pyrophosphatases"/>
    <property type="match status" value="1"/>
</dbReference>
<dbReference type="InterPro" id="IPR016947">
    <property type="entry name" value="UCP030140"/>
</dbReference>
<dbReference type="STRING" id="243272.MARTH_orf673"/>
<dbReference type="eggNOG" id="COG4508">
    <property type="taxonomic scope" value="Bacteria"/>
</dbReference>